<evidence type="ECO:0000313" key="2">
    <source>
        <dbReference type="Proteomes" id="UP000334923"/>
    </source>
</evidence>
<protein>
    <submittedName>
        <fullName evidence="1">Uncharacterized protein</fullName>
    </submittedName>
</protein>
<dbReference type="EMBL" id="CABFVA020000018">
    <property type="protein sequence ID" value="VVM05285.1"/>
    <property type="molecule type" value="Genomic_DNA"/>
</dbReference>
<accession>A0A5E6M7V2</accession>
<organism evidence="1 2">
    <name type="scientific">Methylacidimicrobium tartarophylax</name>
    <dbReference type="NCBI Taxonomy" id="1041768"/>
    <lineage>
        <taxon>Bacteria</taxon>
        <taxon>Pseudomonadati</taxon>
        <taxon>Verrucomicrobiota</taxon>
        <taxon>Methylacidimicrobium</taxon>
    </lineage>
</organism>
<keyword evidence="2" id="KW-1185">Reference proteome</keyword>
<dbReference type="OrthoDB" id="9836020at2"/>
<dbReference type="RefSeq" id="WP_142659425.1">
    <property type="nucleotide sequence ID" value="NZ_CABFVA020000018.1"/>
</dbReference>
<evidence type="ECO:0000313" key="1">
    <source>
        <dbReference type="EMBL" id="VVM05285.1"/>
    </source>
</evidence>
<sequence>MPPIQAARACLQRYLQRLVTIDSIEPIRYERVGEGVAIDYRAVVRCPIDLYVAAAIPVPIPKGVTEPVARIWRDLLFDACLPPGCVHDIQSKHLLLPANEPFVFRWRVELAQIVDGQWKILLAAPSLLEWNCGFVAAEILALREGEPYALRLAGDRCLLPFSMADEATWNELVFRYHATWGVPGAEPPGMAARAQGWLRATEPRLFAAFGPLLELEKAPRLSSWTPALPAYAARTDWAGPLLAPVRALQPQDAESRFVAYYRARARERNRWIDCFVLQRAQIEEQKGKIPLRR</sequence>
<gene>
    <name evidence="1" type="ORF">MAMT_00559</name>
</gene>
<dbReference type="AlphaFoldDB" id="A0A5E6M7V2"/>
<proteinExistence type="predicted"/>
<dbReference type="Proteomes" id="UP000334923">
    <property type="component" value="Unassembled WGS sequence"/>
</dbReference>
<name>A0A5E6M7V2_9BACT</name>
<reference evidence="1 2" key="1">
    <citation type="submission" date="2019-09" db="EMBL/GenBank/DDBJ databases">
        <authorList>
            <person name="Cremers G."/>
        </authorList>
    </citation>
    <scope>NUCLEOTIDE SEQUENCE [LARGE SCALE GENOMIC DNA]</scope>
    <source>
        <strain evidence="1">4A</strain>
    </source>
</reference>